<sequence>MQIVLGFAIFQQMVVIDHVSPSTPIVVWMQRCSSYVENIPNVLRIKNPTKFGEDVRGIPDCSGEVVDVSWELVMGLRPTVLEITDSRNPLPCLTAVLQSIESDVVKTFFGKVKLLSVDKTDIGFNDLIFLLRKLELLEGFSFSELSFTQKEWELMLPEFQRLNLRAMDISEDILDSTLSKTNVELLKLSGPPGIKVDSLKNCAATFVTVSTLAIQELDYVNDRDAEDLINCIEIKFPRLKTLIWDWSIVDPAVTYDERSRTVVEDLVRLFRKMDLQCFAVILYTPCSDTRYASGELARFFAEENLPFVQLNRFASKGLPKGHENFTIISSGQDYATRAKVHSIFVDGRTSAPNLRLLLQLIDDFCPQLQLVKVVEFGGFDGDSVREAYSSREH</sequence>
<dbReference type="PANTHER" id="PTHR37968">
    <property type="entry name" value="PROTEIN CBG06678"/>
    <property type="match status" value="1"/>
</dbReference>
<dbReference type="CTD" id="25350237"/>
<proteinExistence type="predicted"/>
<keyword evidence="2" id="KW-1185">Reference proteome</keyword>
<dbReference type="EMBL" id="KI659794">
    <property type="protein sequence ID" value="ETN78647.1"/>
    <property type="molecule type" value="Genomic_DNA"/>
</dbReference>
<dbReference type="OrthoDB" id="5789327at2759"/>
<dbReference type="OMA" id="NASKFGE"/>
<dbReference type="PANTHER" id="PTHR37968:SF1">
    <property type="entry name" value="LEUCINE-RICH REPEAT-CONTAINING PROTEIN"/>
    <property type="match status" value="1"/>
</dbReference>
<dbReference type="KEGG" id="nai:NECAME_10208"/>
<protein>
    <submittedName>
        <fullName evidence="1">Uncharacterized protein</fullName>
    </submittedName>
</protein>
<name>W2TCA8_NECAM</name>
<dbReference type="Proteomes" id="UP000053676">
    <property type="component" value="Unassembled WGS sequence"/>
</dbReference>
<gene>
    <name evidence="1" type="ORF">NECAME_10208</name>
</gene>
<evidence type="ECO:0000313" key="2">
    <source>
        <dbReference type="Proteomes" id="UP000053676"/>
    </source>
</evidence>
<reference evidence="2" key="1">
    <citation type="journal article" date="2014" name="Nat. Genet.">
        <title>Genome of the human hookworm Necator americanus.</title>
        <authorList>
            <person name="Tang Y.T."/>
            <person name="Gao X."/>
            <person name="Rosa B.A."/>
            <person name="Abubucker S."/>
            <person name="Hallsworth-Pepin K."/>
            <person name="Martin J."/>
            <person name="Tyagi R."/>
            <person name="Heizer E."/>
            <person name="Zhang X."/>
            <person name="Bhonagiri-Palsikar V."/>
            <person name="Minx P."/>
            <person name="Warren W.C."/>
            <person name="Wang Q."/>
            <person name="Zhan B."/>
            <person name="Hotez P.J."/>
            <person name="Sternberg P.W."/>
            <person name="Dougall A."/>
            <person name="Gaze S.T."/>
            <person name="Mulvenna J."/>
            <person name="Sotillo J."/>
            <person name="Ranganathan S."/>
            <person name="Rabelo E.M."/>
            <person name="Wilson R.K."/>
            <person name="Felgner P.L."/>
            <person name="Bethony J."/>
            <person name="Hawdon J.M."/>
            <person name="Gasser R.B."/>
            <person name="Loukas A."/>
            <person name="Mitreva M."/>
        </authorList>
    </citation>
    <scope>NUCLEOTIDE SEQUENCE [LARGE SCALE GENOMIC DNA]</scope>
</reference>
<dbReference type="GeneID" id="25350237"/>
<accession>W2TCA8</accession>
<organism evidence="1 2">
    <name type="scientific">Necator americanus</name>
    <name type="common">Human hookworm</name>
    <dbReference type="NCBI Taxonomy" id="51031"/>
    <lineage>
        <taxon>Eukaryota</taxon>
        <taxon>Metazoa</taxon>
        <taxon>Ecdysozoa</taxon>
        <taxon>Nematoda</taxon>
        <taxon>Chromadorea</taxon>
        <taxon>Rhabditida</taxon>
        <taxon>Rhabditina</taxon>
        <taxon>Rhabditomorpha</taxon>
        <taxon>Strongyloidea</taxon>
        <taxon>Ancylostomatidae</taxon>
        <taxon>Bunostominae</taxon>
        <taxon>Necator</taxon>
    </lineage>
</organism>
<evidence type="ECO:0000313" key="1">
    <source>
        <dbReference type="EMBL" id="ETN78647.1"/>
    </source>
</evidence>
<dbReference type="AlphaFoldDB" id="W2TCA8"/>